<comment type="caution">
    <text evidence="1">The sequence shown here is derived from an EMBL/GenBank/DDBJ whole genome shotgun (WGS) entry which is preliminary data.</text>
</comment>
<dbReference type="Proteomes" id="UP001608902">
    <property type="component" value="Unassembled WGS sequence"/>
</dbReference>
<reference evidence="1 2" key="1">
    <citation type="submission" date="2024-08" db="EMBL/GenBank/DDBJ databases">
        <title>Gnathostoma spinigerum genome.</title>
        <authorList>
            <person name="Gonzalez-Bertolin B."/>
            <person name="Monzon S."/>
            <person name="Zaballos A."/>
            <person name="Jimenez P."/>
            <person name="Dekumyoy P."/>
            <person name="Varona S."/>
            <person name="Cuesta I."/>
            <person name="Sumanam S."/>
            <person name="Adisakwattana P."/>
            <person name="Gasser R.B."/>
            <person name="Hernandez-Gonzalez A."/>
            <person name="Young N.D."/>
            <person name="Perteguer M.J."/>
        </authorList>
    </citation>
    <scope>NUCLEOTIDE SEQUENCE [LARGE SCALE GENOMIC DNA]</scope>
    <source>
        <strain evidence="1">AL3</strain>
        <tissue evidence="1">Liver</tissue>
    </source>
</reference>
<dbReference type="EMBL" id="JBGFUD010009427">
    <property type="protein sequence ID" value="MFH4982492.1"/>
    <property type="molecule type" value="Genomic_DNA"/>
</dbReference>
<accession>A0ABD6F0C5</accession>
<evidence type="ECO:0000313" key="1">
    <source>
        <dbReference type="EMBL" id="MFH4982492.1"/>
    </source>
</evidence>
<sequence>MKNEGGICTAGAHQSIKVTASGVTLKIEQAFLMGRKKYLQAKHYTMEALRLNEFLKCYDGAEEKTKLFIDGRRSRKF</sequence>
<dbReference type="AlphaFoldDB" id="A0ABD6F0C5"/>
<evidence type="ECO:0000313" key="2">
    <source>
        <dbReference type="Proteomes" id="UP001608902"/>
    </source>
</evidence>
<name>A0ABD6F0C5_9BILA</name>
<gene>
    <name evidence="1" type="ORF">AB6A40_009201</name>
</gene>
<protein>
    <submittedName>
        <fullName evidence="1">Uncharacterized protein</fullName>
    </submittedName>
</protein>
<organism evidence="1 2">
    <name type="scientific">Gnathostoma spinigerum</name>
    <dbReference type="NCBI Taxonomy" id="75299"/>
    <lineage>
        <taxon>Eukaryota</taxon>
        <taxon>Metazoa</taxon>
        <taxon>Ecdysozoa</taxon>
        <taxon>Nematoda</taxon>
        <taxon>Chromadorea</taxon>
        <taxon>Rhabditida</taxon>
        <taxon>Spirurina</taxon>
        <taxon>Gnathostomatomorpha</taxon>
        <taxon>Gnathostomatoidea</taxon>
        <taxon>Gnathostomatidae</taxon>
        <taxon>Gnathostoma</taxon>
    </lineage>
</organism>
<proteinExistence type="predicted"/>
<keyword evidence="2" id="KW-1185">Reference proteome</keyword>